<dbReference type="Pfam" id="PF00211">
    <property type="entry name" value="Guanylate_cyc"/>
    <property type="match status" value="1"/>
</dbReference>
<dbReference type="Proteomes" id="UP000641646">
    <property type="component" value="Unassembled WGS sequence"/>
</dbReference>
<comment type="caution">
    <text evidence="3">The sequence shown here is derived from an EMBL/GenBank/DDBJ whole genome shotgun (WGS) entry which is preliminary data.</text>
</comment>
<dbReference type="InterPro" id="IPR001054">
    <property type="entry name" value="A/G_cyclase"/>
</dbReference>
<dbReference type="PANTHER" id="PTHR43081:SF1">
    <property type="entry name" value="ADENYLATE CYCLASE, TERMINAL-DIFFERENTIATION SPECIFIC"/>
    <property type="match status" value="1"/>
</dbReference>
<dbReference type="SMART" id="SM00044">
    <property type="entry name" value="CYCc"/>
    <property type="match status" value="1"/>
</dbReference>
<dbReference type="PANTHER" id="PTHR43081">
    <property type="entry name" value="ADENYLATE CYCLASE, TERMINAL-DIFFERENTIATION SPECIFIC-RELATED"/>
    <property type="match status" value="1"/>
</dbReference>
<reference evidence="3" key="2">
    <citation type="submission" date="2020-08" db="EMBL/GenBank/DDBJ databases">
        <authorList>
            <person name="Chen M."/>
            <person name="Teng W."/>
            <person name="Zhao L."/>
            <person name="Hu C."/>
            <person name="Zhou Y."/>
            <person name="Han B."/>
            <person name="Song L."/>
            <person name="Shu W."/>
        </authorList>
    </citation>
    <scope>NUCLEOTIDE SEQUENCE</scope>
    <source>
        <strain evidence="3">FACHB-1375</strain>
    </source>
</reference>
<dbReference type="AlphaFoldDB" id="A0A926ZJG1"/>
<reference evidence="3" key="1">
    <citation type="journal article" date="2015" name="ISME J.">
        <title>Draft Genome Sequence of Streptomyces incarnatus NRRL8089, which Produces the Nucleoside Antibiotic Sinefungin.</title>
        <authorList>
            <person name="Oshima K."/>
            <person name="Hattori M."/>
            <person name="Shimizu H."/>
            <person name="Fukuda K."/>
            <person name="Nemoto M."/>
            <person name="Inagaki K."/>
            <person name="Tamura T."/>
        </authorList>
    </citation>
    <scope>NUCLEOTIDE SEQUENCE</scope>
    <source>
        <strain evidence="3">FACHB-1375</strain>
    </source>
</reference>
<name>A0A926ZJG1_9CYAN</name>
<dbReference type="EMBL" id="JACJPW010000079">
    <property type="protein sequence ID" value="MBD2184327.1"/>
    <property type="molecule type" value="Genomic_DNA"/>
</dbReference>
<evidence type="ECO:0000313" key="3">
    <source>
        <dbReference type="EMBL" id="MBD2184327.1"/>
    </source>
</evidence>
<evidence type="ECO:0000259" key="2">
    <source>
        <dbReference type="PROSITE" id="PS50125"/>
    </source>
</evidence>
<organism evidence="3 4">
    <name type="scientific">Aerosakkonema funiforme FACHB-1375</name>
    <dbReference type="NCBI Taxonomy" id="2949571"/>
    <lineage>
        <taxon>Bacteria</taxon>
        <taxon>Bacillati</taxon>
        <taxon>Cyanobacteriota</taxon>
        <taxon>Cyanophyceae</taxon>
        <taxon>Oscillatoriophycideae</taxon>
        <taxon>Aerosakkonematales</taxon>
        <taxon>Aerosakkonemataceae</taxon>
        <taxon>Aerosakkonema</taxon>
    </lineage>
</organism>
<protein>
    <submittedName>
        <fullName evidence="3">Adenylate/guanylate cyclase domain-containing protein</fullName>
    </submittedName>
</protein>
<dbReference type="SUPFAM" id="SSF55073">
    <property type="entry name" value="Nucleotide cyclase"/>
    <property type="match status" value="1"/>
</dbReference>
<gene>
    <name evidence="3" type="ORF">H6G03_25210</name>
</gene>
<dbReference type="GO" id="GO:0035556">
    <property type="term" value="P:intracellular signal transduction"/>
    <property type="evidence" value="ECO:0007669"/>
    <property type="project" value="InterPro"/>
</dbReference>
<dbReference type="PROSITE" id="PS50125">
    <property type="entry name" value="GUANYLATE_CYCLASE_2"/>
    <property type="match status" value="1"/>
</dbReference>
<dbReference type="Gene3D" id="3.30.70.1230">
    <property type="entry name" value="Nucleotide cyclase"/>
    <property type="match status" value="1"/>
</dbReference>
<evidence type="ECO:0000313" key="4">
    <source>
        <dbReference type="Proteomes" id="UP000641646"/>
    </source>
</evidence>
<dbReference type="InterPro" id="IPR050697">
    <property type="entry name" value="Adenylyl/Guanylyl_Cyclase_3/4"/>
</dbReference>
<feature type="domain" description="Guanylate cyclase" evidence="2">
    <location>
        <begin position="260"/>
        <end position="379"/>
    </location>
</feature>
<dbReference type="GO" id="GO:0006171">
    <property type="term" value="P:cAMP biosynthetic process"/>
    <property type="evidence" value="ECO:0007669"/>
    <property type="project" value="TreeGrafter"/>
</dbReference>
<keyword evidence="4" id="KW-1185">Reference proteome</keyword>
<dbReference type="CDD" id="cd07302">
    <property type="entry name" value="CHD"/>
    <property type="match status" value="1"/>
</dbReference>
<comment type="similarity">
    <text evidence="1">Belongs to the adenylyl cyclase class-3 family.</text>
</comment>
<accession>A0A926ZJG1</accession>
<dbReference type="InterPro" id="IPR029787">
    <property type="entry name" value="Nucleotide_cyclase"/>
</dbReference>
<proteinExistence type="inferred from homology"/>
<dbReference type="GO" id="GO:0004016">
    <property type="term" value="F:adenylate cyclase activity"/>
    <property type="evidence" value="ECO:0007669"/>
    <property type="project" value="UniProtKB-ARBA"/>
</dbReference>
<evidence type="ECO:0000256" key="1">
    <source>
        <dbReference type="ARBA" id="ARBA00005381"/>
    </source>
</evidence>
<sequence length="426" mass="47947">MTNTPHYFTIRGRCQVVKHSQTKSKDLLEAQLYGTRYSAFLSELLTNSGYFLIFNAFSEISLTSWTLYLIQPTHYLIAGAILLQAWYLAGTASHRFWGNLIGPFLYTTIDFLLEGMEFFQEPNHYVLWLFSLTIATWQGIRFHWLPSAAPLMIPLESLSRTFMVVAIYLIVSFKTNSQTFSWANVRQFPTIATHKFLIESMLFLGIILGLQTVQIASQRQELQKTAQLLRNLAEWGMGSHAVLTAVTNPEELAFQRRDRTIVFMDIRGFTAWCEKTSPDAVASVLNSYYYNVEPAAAQYQPLRITLTADEIMAIYATPQQGVAAAQYMYQVAQIILKRHGLGAGCAIHCGQVIEGLFGGKEVRTYTVIGDVVNTAKRLESATPAGAITISDDVYKAMQDELRVEACEPIMAKGKTKAIKAWRLVVE</sequence>